<protein>
    <recommendedName>
        <fullName evidence="7">Rhodopsin domain-containing protein</fullName>
    </recommendedName>
</protein>
<feature type="transmembrane region" description="Helical" evidence="6">
    <location>
        <begin position="197"/>
        <end position="216"/>
    </location>
</feature>
<sequence>MTAMEAFRRFSSDLPESRVFRDDKPVMLISWWCTVYAITVIAFRVVGRYVRTERTYREDTIMLLAIIPLLIRQSLVHVVLLFGTNNTVLTDLSSAAISRRELGSKLVLVTRILYSAYLWSIKFSTSTFLHQLTASTAGTGHKHMRLLRGLHGILLLTFIANIISDLAPCQPFSHFWQVTPDPGVQCRSGYSFLLTNGISNIVTNVALVLFPLPVILASKLTIWKKLSIVARLALPLFSVGFTIYCLITILPTSSHPSSNNQGHRTLMASLDILLNTFIANAVVLMSLIRDRGYKKSKWKWEVIATGKEAGGSGRSITKKVRTNWDAREGQYVTVGTNTKISGGGGRKDVWGGGMAELNKKGSLIGINRGEEESSIEMTNFEGSDQGSFLKDEECGVRMDGVERPERARLLGEIRVAREWEVRTSR</sequence>
<feature type="transmembrane region" description="Helical" evidence="6">
    <location>
        <begin position="29"/>
        <end position="50"/>
    </location>
</feature>
<evidence type="ECO:0000256" key="1">
    <source>
        <dbReference type="ARBA" id="ARBA00004141"/>
    </source>
</evidence>
<comment type="similarity">
    <text evidence="5">Belongs to the SAT4 family.</text>
</comment>
<evidence type="ECO:0000256" key="3">
    <source>
        <dbReference type="ARBA" id="ARBA00022989"/>
    </source>
</evidence>
<dbReference type="OrthoDB" id="5398233at2759"/>
<gene>
    <name evidence="8" type="ORF">BJ875DRAFT_475785</name>
</gene>
<comment type="caution">
    <text evidence="8">The sequence shown here is derived from an EMBL/GenBank/DDBJ whole genome shotgun (WGS) entry which is preliminary data.</text>
</comment>
<dbReference type="PANTHER" id="PTHR33048">
    <property type="entry name" value="PTH11-LIKE INTEGRAL MEMBRANE PROTEIN (AFU_ORTHOLOGUE AFUA_5G11245)"/>
    <property type="match status" value="1"/>
</dbReference>
<dbReference type="AlphaFoldDB" id="A0A9P7Y9U2"/>
<keyword evidence="9" id="KW-1185">Reference proteome</keyword>
<dbReference type="InterPro" id="IPR052337">
    <property type="entry name" value="SAT4-like"/>
</dbReference>
<evidence type="ECO:0000256" key="4">
    <source>
        <dbReference type="ARBA" id="ARBA00023136"/>
    </source>
</evidence>
<comment type="subcellular location">
    <subcellularLocation>
        <location evidence="1">Membrane</location>
        <topology evidence="1">Multi-pass membrane protein</topology>
    </subcellularLocation>
</comment>
<keyword evidence="2 6" id="KW-0812">Transmembrane</keyword>
<keyword evidence="4 6" id="KW-0472">Membrane</keyword>
<evidence type="ECO:0000256" key="2">
    <source>
        <dbReference type="ARBA" id="ARBA00022692"/>
    </source>
</evidence>
<evidence type="ECO:0000256" key="6">
    <source>
        <dbReference type="SAM" id="Phobius"/>
    </source>
</evidence>
<dbReference type="Pfam" id="PF20684">
    <property type="entry name" value="Fung_rhodopsin"/>
    <property type="match status" value="1"/>
</dbReference>
<reference evidence="8" key="1">
    <citation type="journal article" date="2021" name="IMA Fungus">
        <title>Genomic characterization of three marine fungi, including Emericellopsis atlantica sp. nov. with signatures of a generalist lifestyle and marine biomass degradation.</title>
        <authorList>
            <person name="Hagestad O.C."/>
            <person name="Hou L."/>
            <person name="Andersen J.H."/>
            <person name="Hansen E.H."/>
            <person name="Altermark B."/>
            <person name="Li C."/>
            <person name="Kuhnert E."/>
            <person name="Cox R.J."/>
            <person name="Crous P.W."/>
            <person name="Spatafora J.W."/>
            <person name="Lail K."/>
            <person name="Amirebrahimi M."/>
            <person name="Lipzen A."/>
            <person name="Pangilinan J."/>
            <person name="Andreopoulos W."/>
            <person name="Hayes R.D."/>
            <person name="Ng V."/>
            <person name="Grigoriev I.V."/>
            <person name="Jackson S.A."/>
            <person name="Sutton T.D.S."/>
            <person name="Dobson A.D.W."/>
            <person name="Rama T."/>
        </authorList>
    </citation>
    <scope>NUCLEOTIDE SEQUENCE</scope>
    <source>
        <strain evidence="8">TRa018bII</strain>
    </source>
</reference>
<dbReference type="Proteomes" id="UP000824998">
    <property type="component" value="Unassembled WGS sequence"/>
</dbReference>
<accession>A0A9P7Y9U2</accession>
<dbReference type="PANTHER" id="PTHR33048:SF19">
    <property type="entry name" value="MEMBRANE PROTEIN PTH11-LIKE, PUTATIVE (AFU_ORTHOLOGUE AFUA_1G14080)-RELATED"/>
    <property type="match status" value="1"/>
</dbReference>
<evidence type="ECO:0000313" key="9">
    <source>
        <dbReference type="Proteomes" id="UP000824998"/>
    </source>
</evidence>
<name>A0A9P7Y9U2_9HELO</name>
<proteinExistence type="inferred from homology"/>
<feature type="transmembrane region" description="Helical" evidence="6">
    <location>
        <begin position="62"/>
        <end position="82"/>
    </location>
</feature>
<feature type="transmembrane region" description="Helical" evidence="6">
    <location>
        <begin position="270"/>
        <end position="288"/>
    </location>
</feature>
<organism evidence="8 9">
    <name type="scientific">Amylocarpus encephaloides</name>
    <dbReference type="NCBI Taxonomy" id="45428"/>
    <lineage>
        <taxon>Eukaryota</taxon>
        <taxon>Fungi</taxon>
        <taxon>Dikarya</taxon>
        <taxon>Ascomycota</taxon>
        <taxon>Pezizomycotina</taxon>
        <taxon>Leotiomycetes</taxon>
        <taxon>Helotiales</taxon>
        <taxon>Helotiales incertae sedis</taxon>
        <taxon>Amylocarpus</taxon>
    </lineage>
</organism>
<feature type="domain" description="Rhodopsin" evidence="7">
    <location>
        <begin position="44"/>
        <end position="271"/>
    </location>
</feature>
<feature type="transmembrane region" description="Helical" evidence="6">
    <location>
        <begin position="228"/>
        <end position="250"/>
    </location>
</feature>
<evidence type="ECO:0000256" key="5">
    <source>
        <dbReference type="ARBA" id="ARBA00038359"/>
    </source>
</evidence>
<keyword evidence="3 6" id="KW-1133">Transmembrane helix</keyword>
<feature type="transmembrane region" description="Helical" evidence="6">
    <location>
        <begin position="146"/>
        <end position="164"/>
    </location>
</feature>
<evidence type="ECO:0000259" key="7">
    <source>
        <dbReference type="Pfam" id="PF20684"/>
    </source>
</evidence>
<dbReference type="EMBL" id="MU251815">
    <property type="protein sequence ID" value="KAG9229100.1"/>
    <property type="molecule type" value="Genomic_DNA"/>
</dbReference>
<evidence type="ECO:0000313" key="8">
    <source>
        <dbReference type="EMBL" id="KAG9229100.1"/>
    </source>
</evidence>
<dbReference type="GO" id="GO:0016020">
    <property type="term" value="C:membrane"/>
    <property type="evidence" value="ECO:0007669"/>
    <property type="project" value="UniProtKB-SubCell"/>
</dbReference>
<dbReference type="InterPro" id="IPR049326">
    <property type="entry name" value="Rhodopsin_dom_fungi"/>
</dbReference>